<proteinExistence type="predicted"/>
<dbReference type="STRING" id="1089305.SAMN05444148_2052"/>
<keyword evidence="1" id="KW-0732">Signal</keyword>
<reference evidence="3" key="1">
    <citation type="submission" date="2016-11" db="EMBL/GenBank/DDBJ databases">
        <authorList>
            <person name="Varghese N."/>
            <person name="Submissions S."/>
        </authorList>
    </citation>
    <scope>NUCLEOTIDE SEQUENCE [LARGE SCALE GENOMIC DNA]</scope>
    <source>
        <strain evidence="3">DSM 25330</strain>
    </source>
</reference>
<sequence>MKSKTITLFLVSFFALSSCEEALECAFGLDPEINENSVAPAQLDQEYFQIITGEVDNDPNDNAYDYFFEIYGDLPPGIDVLFFARRIELVGRPQEVGTFNFRVYLYVESFDNGFFDASPTCSDEVSKNFSLVVTE</sequence>
<keyword evidence="3" id="KW-1185">Reference proteome</keyword>
<dbReference type="AlphaFoldDB" id="A0A1M5T3N8"/>
<evidence type="ECO:0000313" key="2">
    <source>
        <dbReference type="EMBL" id="SHH45379.1"/>
    </source>
</evidence>
<feature type="signal peptide" evidence="1">
    <location>
        <begin position="1"/>
        <end position="17"/>
    </location>
</feature>
<accession>A0A1M5T3N8</accession>
<gene>
    <name evidence="2" type="ORF">SAMN05444148_2052</name>
</gene>
<dbReference type="RefSeq" id="WP_073086103.1">
    <property type="nucleotide sequence ID" value="NZ_FQWS01000002.1"/>
</dbReference>
<name>A0A1M5T3N8_9FLAO</name>
<organism evidence="2 3">
    <name type="scientific">Winogradskyella jejuensis</name>
    <dbReference type="NCBI Taxonomy" id="1089305"/>
    <lineage>
        <taxon>Bacteria</taxon>
        <taxon>Pseudomonadati</taxon>
        <taxon>Bacteroidota</taxon>
        <taxon>Flavobacteriia</taxon>
        <taxon>Flavobacteriales</taxon>
        <taxon>Flavobacteriaceae</taxon>
        <taxon>Winogradskyella</taxon>
    </lineage>
</organism>
<protein>
    <recommendedName>
        <fullName evidence="4">Lipoprotein</fullName>
    </recommendedName>
</protein>
<feature type="chain" id="PRO_5013110339" description="Lipoprotein" evidence="1">
    <location>
        <begin position="18"/>
        <end position="135"/>
    </location>
</feature>
<dbReference type="OrthoDB" id="1435237at2"/>
<evidence type="ECO:0008006" key="4">
    <source>
        <dbReference type="Google" id="ProtNLM"/>
    </source>
</evidence>
<evidence type="ECO:0000313" key="3">
    <source>
        <dbReference type="Proteomes" id="UP000184522"/>
    </source>
</evidence>
<dbReference type="EMBL" id="FQWS01000002">
    <property type="protein sequence ID" value="SHH45379.1"/>
    <property type="molecule type" value="Genomic_DNA"/>
</dbReference>
<dbReference type="Proteomes" id="UP000184522">
    <property type="component" value="Unassembled WGS sequence"/>
</dbReference>
<evidence type="ECO:0000256" key="1">
    <source>
        <dbReference type="SAM" id="SignalP"/>
    </source>
</evidence>
<dbReference type="PROSITE" id="PS51257">
    <property type="entry name" value="PROKAR_LIPOPROTEIN"/>
    <property type="match status" value="1"/>
</dbReference>